<proteinExistence type="predicted"/>
<evidence type="ECO:0000256" key="1">
    <source>
        <dbReference type="SAM" id="MobiDB-lite"/>
    </source>
</evidence>
<evidence type="ECO:0000313" key="3">
    <source>
        <dbReference type="Proteomes" id="UP000499080"/>
    </source>
</evidence>
<dbReference type="AlphaFoldDB" id="A0A4Y2MED9"/>
<feature type="region of interest" description="Disordered" evidence="1">
    <location>
        <begin position="73"/>
        <end position="111"/>
    </location>
</feature>
<feature type="compositionally biased region" description="Polar residues" evidence="1">
    <location>
        <begin position="1"/>
        <end position="10"/>
    </location>
</feature>
<evidence type="ECO:0000313" key="2">
    <source>
        <dbReference type="EMBL" id="GBN24780.1"/>
    </source>
</evidence>
<feature type="compositionally biased region" description="Polar residues" evidence="1">
    <location>
        <begin position="78"/>
        <end position="97"/>
    </location>
</feature>
<reference evidence="2 3" key="1">
    <citation type="journal article" date="2019" name="Sci. Rep.">
        <title>Orb-weaving spider Araneus ventricosus genome elucidates the spidroin gene catalogue.</title>
        <authorList>
            <person name="Kono N."/>
            <person name="Nakamura H."/>
            <person name="Ohtoshi R."/>
            <person name="Moran D.A.P."/>
            <person name="Shinohara A."/>
            <person name="Yoshida Y."/>
            <person name="Fujiwara M."/>
            <person name="Mori M."/>
            <person name="Tomita M."/>
            <person name="Arakawa K."/>
        </authorList>
    </citation>
    <scope>NUCLEOTIDE SEQUENCE [LARGE SCALE GENOMIC DNA]</scope>
</reference>
<protein>
    <submittedName>
        <fullName evidence="2">Uncharacterized protein</fullName>
    </submittedName>
</protein>
<accession>A0A4Y2MED9</accession>
<dbReference type="EMBL" id="BGPR01007165">
    <property type="protein sequence ID" value="GBN24780.1"/>
    <property type="molecule type" value="Genomic_DNA"/>
</dbReference>
<sequence>MSNFRNTYESSEPIYRSQGDIRGASRRKSSPKKIYKQNEGIENDSNPFHIESSAKCRTSHDESDWNVFKNLKPRFSANPKSNAKQAHTNSQNISEESSLLRRMPSHKDPRK</sequence>
<feature type="region of interest" description="Disordered" evidence="1">
    <location>
        <begin position="1"/>
        <end position="49"/>
    </location>
</feature>
<gene>
    <name evidence="2" type="ORF">AVEN_11512_1</name>
</gene>
<organism evidence="2 3">
    <name type="scientific">Araneus ventricosus</name>
    <name type="common">Orbweaver spider</name>
    <name type="synonym">Epeira ventricosa</name>
    <dbReference type="NCBI Taxonomy" id="182803"/>
    <lineage>
        <taxon>Eukaryota</taxon>
        <taxon>Metazoa</taxon>
        <taxon>Ecdysozoa</taxon>
        <taxon>Arthropoda</taxon>
        <taxon>Chelicerata</taxon>
        <taxon>Arachnida</taxon>
        <taxon>Araneae</taxon>
        <taxon>Araneomorphae</taxon>
        <taxon>Entelegynae</taxon>
        <taxon>Araneoidea</taxon>
        <taxon>Araneidae</taxon>
        <taxon>Araneus</taxon>
    </lineage>
</organism>
<keyword evidence="3" id="KW-1185">Reference proteome</keyword>
<feature type="compositionally biased region" description="Basic residues" evidence="1">
    <location>
        <begin position="24"/>
        <end position="35"/>
    </location>
</feature>
<name>A0A4Y2MED9_ARAVE</name>
<comment type="caution">
    <text evidence="2">The sequence shown here is derived from an EMBL/GenBank/DDBJ whole genome shotgun (WGS) entry which is preliminary data.</text>
</comment>
<dbReference type="Proteomes" id="UP000499080">
    <property type="component" value="Unassembled WGS sequence"/>
</dbReference>